<reference evidence="1 3" key="1">
    <citation type="submission" date="2017-03" db="EMBL/GenBank/DDBJ databases">
        <title>The whole genome sequencing and assembly of Lysinibacillus sphaericus DSM 28T strain.</title>
        <authorList>
            <person name="Lee Y.-J."/>
            <person name="Yi H."/>
            <person name="Bahn Y.-S."/>
            <person name="Kim J.F."/>
            <person name="Lee D.-W."/>
        </authorList>
    </citation>
    <scope>NUCLEOTIDE SEQUENCE [LARGE SCALE GENOMIC DNA]</scope>
    <source>
        <strain evidence="1 3">DSM 28</strain>
    </source>
</reference>
<dbReference type="EMBL" id="CP019980">
    <property type="protein sequence ID" value="AVK96865.1"/>
    <property type="molecule type" value="Genomic_DNA"/>
</dbReference>
<proteinExistence type="predicted"/>
<evidence type="ECO:0000313" key="2">
    <source>
        <dbReference type="EMBL" id="SUV17296.1"/>
    </source>
</evidence>
<dbReference type="Proteomes" id="UP000255295">
    <property type="component" value="Unassembled WGS sequence"/>
</dbReference>
<accession>A0A2S0K0F1</accession>
<name>A0A2S0K0F1_LYSSH</name>
<dbReference type="Proteomes" id="UP000238825">
    <property type="component" value="Chromosome"/>
</dbReference>
<reference evidence="2 4" key="2">
    <citation type="submission" date="2018-06" db="EMBL/GenBank/DDBJ databases">
        <authorList>
            <consortium name="Pathogen Informatics"/>
            <person name="Doyle S."/>
        </authorList>
    </citation>
    <scope>NUCLEOTIDE SEQUENCE [LARGE SCALE GENOMIC DNA]</scope>
    <source>
        <strain evidence="2 4">NCTC10338</strain>
    </source>
</reference>
<dbReference type="AlphaFoldDB" id="A0A2S0K0F1"/>
<sequence length="66" mass="7884">MSQTVTFSVDTKYNDRIQETFTFEQLGLSVEMNDEKIKRELDKIFESWVWHKLNISYSIVYSKGND</sequence>
<dbReference type="EMBL" id="UFSZ01000001">
    <property type="protein sequence ID" value="SUV17296.1"/>
    <property type="molecule type" value="Genomic_DNA"/>
</dbReference>
<evidence type="ECO:0000313" key="3">
    <source>
        <dbReference type="Proteomes" id="UP000238825"/>
    </source>
</evidence>
<gene>
    <name evidence="1" type="ORF">LS41612_11650</name>
    <name evidence="2" type="ORF">NCTC10338_02393</name>
</gene>
<evidence type="ECO:0000313" key="4">
    <source>
        <dbReference type="Proteomes" id="UP000255295"/>
    </source>
</evidence>
<dbReference type="RefSeq" id="WP_024361619.1">
    <property type="nucleotide sequence ID" value="NZ_BJNS01000010.1"/>
</dbReference>
<evidence type="ECO:0000313" key="1">
    <source>
        <dbReference type="EMBL" id="AVK96865.1"/>
    </source>
</evidence>
<dbReference type="GeneID" id="48276852"/>
<protein>
    <submittedName>
        <fullName evidence="1">Uncharacterized protein</fullName>
    </submittedName>
</protein>
<organism evidence="1 3">
    <name type="scientific">Lysinibacillus sphaericus</name>
    <name type="common">Bacillus sphaericus</name>
    <dbReference type="NCBI Taxonomy" id="1421"/>
    <lineage>
        <taxon>Bacteria</taxon>
        <taxon>Bacillati</taxon>
        <taxon>Bacillota</taxon>
        <taxon>Bacilli</taxon>
        <taxon>Bacillales</taxon>
        <taxon>Bacillaceae</taxon>
        <taxon>Lysinibacillus</taxon>
    </lineage>
</organism>